<evidence type="ECO:0000256" key="2">
    <source>
        <dbReference type="ARBA" id="ARBA00022475"/>
    </source>
</evidence>
<proteinExistence type="predicted"/>
<gene>
    <name evidence="10" type="ORF">DFQ04_1471</name>
</gene>
<dbReference type="GO" id="GO:0005886">
    <property type="term" value="C:plasma membrane"/>
    <property type="evidence" value="ECO:0007669"/>
    <property type="project" value="UniProtKB-SubCell"/>
</dbReference>
<dbReference type="Pfam" id="PF02706">
    <property type="entry name" value="Wzz"/>
    <property type="match status" value="1"/>
</dbReference>
<feature type="domain" description="Tyrosine-protein kinase G-rich" evidence="9">
    <location>
        <begin position="289"/>
        <end position="360"/>
    </location>
</feature>
<evidence type="ECO:0000256" key="6">
    <source>
        <dbReference type="SAM" id="Coils"/>
    </source>
</evidence>
<comment type="subcellular location">
    <subcellularLocation>
        <location evidence="1">Cell membrane</location>
        <topology evidence="1">Multi-pass membrane protein</topology>
    </subcellularLocation>
</comment>
<keyword evidence="6" id="KW-0175">Coiled coil</keyword>
<dbReference type="GO" id="GO:0004713">
    <property type="term" value="F:protein tyrosine kinase activity"/>
    <property type="evidence" value="ECO:0007669"/>
    <property type="project" value="TreeGrafter"/>
</dbReference>
<dbReference type="EMBL" id="SNYF01000005">
    <property type="protein sequence ID" value="TDQ19647.1"/>
    <property type="molecule type" value="Genomic_DNA"/>
</dbReference>
<keyword evidence="11" id="KW-1185">Reference proteome</keyword>
<dbReference type="InterPro" id="IPR003856">
    <property type="entry name" value="LPS_length_determ_N"/>
</dbReference>
<reference evidence="10 11" key="1">
    <citation type="submission" date="2019-03" db="EMBL/GenBank/DDBJ databases">
        <title>Genomic Encyclopedia of Type Strains, Phase III (KMG-III): the genomes of soil and plant-associated and newly described type strains.</title>
        <authorList>
            <person name="Whitman W."/>
        </authorList>
    </citation>
    <scope>NUCLEOTIDE SEQUENCE [LARGE SCALE GENOMIC DNA]</scope>
    <source>
        <strain evidence="10 11">CECT 8446</strain>
    </source>
</reference>
<dbReference type="InterPro" id="IPR032807">
    <property type="entry name" value="GNVR"/>
</dbReference>
<keyword evidence="10" id="KW-0808">Transferase</keyword>
<keyword evidence="4 7" id="KW-1133">Transmembrane helix</keyword>
<dbReference type="AlphaFoldDB" id="A0A4V3D2N9"/>
<dbReference type="OrthoDB" id="1522571at2"/>
<evidence type="ECO:0000256" key="5">
    <source>
        <dbReference type="ARBA" id="ARBA00023136"/>
    </source>
</evidence>
<evidence type="ECO:0000256" key="1">
    <source>
        <dbReference type="ARBA" id="ARBA00004651"/>
    </source>
</evidence>
<keyword evidence="10" id="KW-0418">Kinase</keyword>
<dbReference type="Proteomes" id="UP000294535">
    <property type="component" value="Unassembled WGS sequence"/>
</dbReference>
<sequence>MEKSNISPQKNPALDYLGLIQQVFENKKRLGLFAAIGALLGLLIIFTTAKEYEASTMVVLESESNSLGALGQFGALAGFAGINMNQMQNNQIALTSDIFPDVIGSRDFLKEISSREFVFESRAGEKLTLGQYYVEEKPGNIVKKTLSFVINLPAVVLGWFSSPDPLPVNPSEVVEGEPELLNISGEDLFAISEIKKRIVLEEKGKIIRLSVSMPEPVIAAQVNNMVLESLIDYVTDYKTEKQRINLKFIEERVEESEKKFEEAQMRLASFRDSNQGIVSQRLRTREEQLQFEFNIAYNVYNTLKQEYEQTAIQLKKETPVFTVLEKAAVPLGPSKPNKPLILIFSIFVGLFVGFLINVYKVLIASL</sequence>
<keyword evidence="5 7" id="KW-0472">Membrane</keyword>
<feature type="domain" description="Polysaccharide chain length determinant N-terminal" evidence="8">
    <location>
        <begin position="14"/>
        <end position="114"/>
    </location>
</feature>
<evidence type="ECO:0000259" key="9">
    <source>
        <dbReference type="Pfam" id="PF13807"/>
    </source>
</evidence>
<name>A0A4V3D2N9_9BACT</name>
<keyword evidence="2" id="KW-1003">Cell membrane</keyword>
<organism evidence="10 11">
    <name type="scientific">Algoriphagus boseongensis</name>
    <dbReference type="NCBI Taxonomy" id="1442587"/>
    <lineage>
        <taxon>Bacteria</taxon>
        <taxon>Pseudomonadati</taxon>
        <taxon>Bacteroidota</taxon>
        <taxon>Cytophagia</taxon>
        <taxon>Cytophagales</taxon>
        <taxon>Cyclobacteriaceae</taxon>
        <taxon>Algoriphagus</taxon>
    </lineage>
</organism>
<evidence type="ECO:0000256" key="3">
    <source>
        <dbReference type="ARBA" id="ARBA00022692"/>
    </source>
</evidence>
<dbReference type="InterPro" id="IPR050445">
    <property type="entry name" value="Bact_polysacc_biosynth/exp"/>
</dbReference>
<evidence type="ECO:0000256" key="7">
    <source>
        <dbReference type="SAM" id="Phobius"/>
    </source>
</evidence>
<evidence type="ECO:0000256" key="4">
    <source>
        <dbReference type="ARBA" id="ARBA00022989"/>
    </source>
</evidence>
<comment type="caution">
    <text evidence="10">The sequence shown here is derived from an EMBL/GenBank/DDBJ whole genome shotgun (WGS) entry which is preliminary data.</text>
</comment>
<dbReference type="RefSeq" id="WP_133554139.1">
    <property type="nucleotide sequence ID" value="NZ_SNYF01000005.1"/>
</dbReference>
<protein>
    <submittedName>
        <fullName evidence="10">Putative tyrosine kinase-like protein</fullName>
    </submittedName>
</protein>
<feature type="transmembrane region" description="Helical" evidence="7">
    <location>
        <begin position="30"/>
        <end position="47"/>
    </location>
</feature>
<evidence type="ECO:0000313" key="10">
    <source>
        <dbReference type="EMBL" id="TDQ19647.1"/>
    </source>
</evidence>
<feature type="coiled-coil region" evidence="6">
    <location>
        <begin position="239"/>
        <end position="273"/>
    </location>
</feature>
<feature type="transmembrane region" description="Helical" evidence="7">
    <location>
        <begin position="340"/>
        <end position="359"/>
    </location>
</feature>
<evidence type="ECO:0000313" key="11">
    <source>
        <dbReference type="Proteomes" id="UP000294535"/>
    </source>
</evidence>
<accession>A0A4V3D2N9</accession>
<dbReference type="Pfam" id="PF13807">
    <property type="entry name" value="GNVR"/>
    <property type="match status" value="1"/>
</dbReference>
<dbReference type="PANTHER" id="PTHR32309">
    <property type="entry name" value="TYROSINE-PROTEIN KINASE"/>
    <property type="match status" value="1"/>
</dbReference>
<keyword evidence="3 7" id="KW-0812">Transmembrane</keyword>
<evidence type="ECO:0000259" key="8">
    <source>
        <dbReference type="Pfam" id="PF02706"/>
    </source>
</evidence>
<dbReference type="PANTHER" id="PTHR32309:SF13">
    <property type="entry name" value="FERRIC ENTEROBACTIN TRANSPORT PROTEIN FEPE"/>
    <property type="match status" value="1"/>
</dbReference>